<protein>
    <submittedName>
        <fullName evidence="3">Ig-like domain-containing surface protein</fullName>
    </submittedName>
</protein>
<dbReference type="Pfam" id="PF02368">
    <property type="entry name" value="Big_2"/>
    <property type="match status" value="2"/>
</dbReference>
<feature type="domain" description="BIG2" evidence="2">
    <location>
        <begin position="139"/>
        <end position="217"/>
    </location>
</feature>
<reference evidence="3" key="1">
    <citation type="submission" date="2014-07" db="EMBL/GenBank/DDBJ databases">
        <authorList>
            <person name="Hornung V.Bastian."/>
        </authorList>
    </citation>
    <scope>NUCLEOTIDE SEQUENCE</scope>
    <source>
        <strain evidence="3">PCE-S</strain>
    </source>
</reference>
<organism evidence="3">
    <name type="scientific">Desulfitobacterium hafniense</name>
    <name type="common">Desulfitobacterium frappieri</name>
    <dbReference type="NCBI Taxonomy" id="49338"/>
    <lineage>
        <taxon>Bacteria</taxon>
        <taxon>Bacillati</taxon>
        <taxon>Bacillota</taxon>
        <taxon>Clostridia</taxon>
        <taxon>Eubacteriales</taxon>
        <taxon>Desulfitobacteriaceae</taxon>
        <taxon>Desulfitobacterium</taxon>
    </lineage>
</organism>
<sequence length="437" mass="45707">MKRKFKALFATVCIVGLFLSSALPVLAAPPSWAQSHEKSIQSSSKDCKTHKASAIILKKRMFLKVGDSATLAVKIAPSKANQKVTWTSSNTEVATVDANGKVTGVKAGKAYVTVTTEDGHKSAKCKVTVADSRKAGKISVTGVTLNQSTMNLSAGGATGTLKATISPGNATNKKVTWTSSNSNVATVNSKGVVTPLTPGVTTITATTAEGSKTAHCTINVTAQPIISNVKISSNNADTTKAMHGDTIVLTFTASVPVTQLNNFKINGSNPDRFTHTGNVYTATHLVDSGDPITGVPATFQINVKDAAGIYSQTIEATSDGSTVTIIPKYARISKVAISSDNTDPTKATIGDVITLKFTADEAVTKLSNFKINGSNPDSFVEVNNNDGTYTYIAKHLVESGDQVTGDPATFQINIKNAAGIYSPTIEKTSDGSRVTIR</sequence>
<feature type="chain" id="PRO_5001932663" evidence="1">
    <location>
        <begin position="28"/>
        <end position="437"/>
    </location>
</feature>
<keyword evidence="1" id="KW-0732">Signal</keyword>
<evidence type="ECO:0000313" key="3">
    <source>
        <dbReference type="EMBL" id="CDX00726.1"/>
    </source>
</evidence>
<dbReference type="AlphaFoldDB" id="A0A098AYP0"/>
<evidence type="ECO:0000259" key="2">
    <source>
        <dbReference type="SMART" id="SM00635"/>
    </source>
</evidence>
<evidence type="ECO:0000256" key="1">
    <source>
        <dbReference type="SAM" id="SignalP"/>
    </source>
</evidence>
<gene>
    <name evidence="3" type="ORF">DPCES_0839</name>
</gene>
<dbReference type="SMART" id="SM00635">
    <property type="entry name" value="BID_2"/>
    <property type="match status" value="2"/>
</dbReference>
<dbReference type="PATRIC" id="fig|49338.4.peg.903"/>
<feature type="domain" description="BIG2" evidence="2">
    <location>
        <begin position="51"/>
        <end position="126"/>
    </location>
</feature>
<name>A0A098AYP0_DESHA</name>
<accession>A0A098AYP0</accession>
<dbReference type="EMBL" id="LK996017">
    <property type="protein sequence ID" value="CDX00726.1"/>
    <property type="molecule type" value="Genomic_DNA"/>
</dbReference>
<dbReference type="SUPFAM" id="SSF49373">
    <property type="entry name" value="Invasin/intimin cell-adhesion fragments"/>
    <property type="match status" value="2"/>
</dbReference>
<proteinExistence type="predicted"/>
<dbReference type="InterPro" id="IPR003343">
    <property type="entry name" value="Big_2"/>
</dbReference>
<dbReference type="InterPro" id="IPR008964">
    <property type="entry name" value="Invasin/intimin_cell_adhesion"/>
</dbReference>
<dbReference type="RefSeq" id="WP_208925314.1">
    <property type="nucleotide sequence ID" value="NZ_LK996017.1"/>
</dbReference>
<dbReference type="Gene3D" id="2.60.40.1080">
    <property type="match status" value="2"/>
</dbReference>
<feature type="signal peptide" evidence="1">
    <location>
        <begin position="1"/>
        <end position="27"/>
    </location>
</feature>